<accession>A0A0S1SQ62</accession>
<gene>
    <name evidence="2" type="ORF">PeribacterD1_0756</name>
</gene>
<sequence>MESLSEASMAAEAGFNTNALVTLGVAAVAVWVGWKIFKNLTGNQ</sequence>
<keyword evidence="1" id="KW-0472">Membrane</keyword>
<accession>A0A0S1SVA1</accession>
<reference evidence="3" key="1">
    <citation type="submission" date="2015-10" db="EMBL/GenBank/DDBJ databases">
        <title>Analysis of five complete genome sequences for members of the class Peribacteria in the recently recognized Peregrinibacteria bacterial phylum.</title>
        <authorList>
            <person name="Anantharaman K."/>
            <person name="Brown C.T."/>
            <person name="Burstein D."/>
            <person name="Castelle C.J."/>
            <person name="Probst A.J."/>
            <person name="Thomas B.C."/>
            <person name="Williams K.H."/>
            <person name="Banfield J.F."/>
        </authorList>
    </citation>
    <scope>NUCLEOTIDE SEQUENCE [LARGE SCALE GENOMIC DNA]</scope>
</reference>
<dbReference type="EMBL" id="CP013065">
    <property type="protein sequence ID" value="ALM13427.1"/>
    <property type="molecule type" value="Genomic_DNA"/>
</dbReference>
<name>A0A0S1SQ62_9BACT</name>
<accession>A0A0S1SIB4</accession>
<dbReference type="STRING" id="1735162.PeribacterB2_0756"/>
<evidence type="ECO:0000313" key="3">
    <source>
        <dbReference type="Proteomes" id="UP000069135"/>
    </source>
</evidence>
<evidence type="ECO:0000313" key="2">
    <source>
        <dbReference type="EMBL" id="ALM13427.1"/>
    </source>
</evidence>
<evidence type="ECO:0000256" key="1">
    <source>
        <dbReference type="SAM" id="Phobius"/>
    </source>
</evidence>
<protein>
    <submittedName>
        <fullName evidence="2">Uncharacterized protein</fullName>
    </submittedName>
</protein>
<keyword evidence="1" id="KW-1133">Transmembrane helix</keyword>
<accession>A0A0S1SU35</accession>
<accession>A0A0S1SL76</accession>
<reference evidence="2 3" key="2">
    <citation type="journal article" date="2016" name="PeerJ">
        <title>Analysis of five complete genome sequences for members of the class Peribacteria in the recently recognized Peregrinibacteria bacterial phylum.</title>
        <authorList>
            <person name="Anantharaman K."/>
            <person name="Brown C.T."/>
            <person name="Burstein D."/>
            <person name="Castelle C.J."/>
            <person name="Probst A.J."/>
            <person name="Thomas B.C."/>
            <person name="Williams K.H."/>
            <person name="Banfield J.F."/>
        </authorList>
    </citation>
    <scope>NUCLEOTIDE SEQUENCE [LARGE SCALE GENOMIC DNA]</scope>
    <source>
        <strain evidence="2">RIFOXYD1_FULL_PER-ii_59_16</strain>
    </source>
</reference>
<feature type="transmembrane region" description="Helical" evidence="1">
    <location>
        <begin position="20"/>
        <end position="37"/>
    </location>
</feature>
<dbReference type="KEGG" id="prf:PeribacterA2_0754"/>
<keyword evidence="1" id="KW-0812">Transmembrane</keyword>
<organism evidence="2 3">
    <name type="scientific">Candidatus Peribacter riflensis</name>
    <dbReference type="NCBI Taxonomy" id="1735162"/>
    <lineage>
        <taxon>Bacteria</taxon>
        <taxon>Candidatus Peregrinibacteriota</taxon>
        <taxon>Candidatus Peribacteria</taxon>
        <taxon>Candidatus Peribacterales</taxon>
        <taxon>Candidatus Peribacteraceae</taxon>
        <taxon>Candidatus Peribacter</taxon>
    </lineage>
</organism>
<dbReference type="AlphaFoldDB" id="A0A0S1SQ62"/>
<proteinExistence type="predicted"/>
<dbReference type="Proteomes" id="UP000069135">
    <property type="component" value="Chromosome"/>
</dbReference>